<dbReference type="RefSeq" id="WP_315855048.1">
    <property type="nucleotide sequence ID" value="NZ_CP081869.1"/>
</dbReference>
<feature type="domain" description="Prohead serine protease" evidence="5">
    <location>
        <begin position="18"/>
        <end position="85"/>
    </location>
</feature>
<evidence type="ECO:0000256" key="2">
    <source>
        <dbReference type="ARBA" id="ARBA00022670"/>
    </source>
</evidence>
<evidence type="ECO:0000256" key="1">
    <source>
        <dbReference type="ARBA" id="ARBA00022612"/>
    </source>
</evidence>
<reference evidence="6" key="1">
    <citation type="submission" date="2021-08" db="EMBL/GenBank/DDBJ databases">
        <authorList>
            <person name="Zhang H."/>
            <person name="Xu M."/>
            <person name="Yu Z."/>
            <person name="Yang L."/>
            <person name="Cai Y."/>
        </authorList>
    </citation>
    <scope>NUCLEOTIDE SEQUENCE</scope>
    <source>
        <strain evidence="6">CHL1</strain>
    </source>
</reference>
<dbReference type="KEGG" id="cmet:K6K41_16565"/>
<dbReference type="EMBL" id="CP081869">
    <property type="protein sequence ID" value="QZN98628.1"/>
    <property type="molecule type" value="Genomic_DNA"/>
</dbReference>
<evidence type="ECO:0000256" key="4">
    <source>
        <dbReference type="SAM" id="MobiDB-lite"/>
    </source>
</evidence>
<keyword evidence="2 6" id="KW-0645">Protease</keyword>
<dbReference type="GO" id="GO:0008233">
    <property type="term" value="F:peptidase activity"/>
    <property type="evidence" value="ECO:0007669"/>
    <property type="project" value="UniProtKB-KW"/>
</dbReference>
<keyword evidence="7" id="KW-1185">Reference proteome</keyword>
<protein>
    <submittedName>
        <fullName evidence="6">HK97 family phage prohead protease</fullName>
    </submittedName>
</protein>
<evidence type="ECO:0000313" key="6">
    <source>
        <dbReference type="EMBL" id="QZN98628.1"/>
    </source>
</evidence>
<dbReference type="InterPro" id="IPR054613">
    <property type="entry name" value="Peptidase_S78_dom"/>
</dbReference>
<dbReference type="Proteomes" id="UP000825701">
    <property type="component" value="Chromosome"/>
</dbReference>
<accession>A0A9E6R884</accession>
<sequence length="119" mass="12827">MIGVVQALRHEPGRLVAVLRLSTADDAAPAVTRIREGTLRGVSVGYRVASWRESVESGHRIRTAVSWAVFEVSAVPVAADPAASLGARPWSPRTRPKLSSARTSSPRWLSRNAPMALTM</sequence>
<evidence type="ECO:0000259" key="5">
    <source>
        <dbReference type="Pfam" id="PF04586"/>
    </source>
</evidence>
<gene>
    <name evidence="6" type="ORF">K6K41_16565</name>
</gene>
<dbReference type="AlphaFoldDB" id="A0A9E6R884"/>
<keyword evidence="3" id="KW-0378">Hydrolase</keyword>
<evidence type="ECO:0000256" key="3">
    <source>
        <dbReference type="ARBA" id="ARBA00022801"/>
    </source>
</evidence>
<dbReference type="GO" id="GO:0006508">
    <property type="term" value="P:proteolysis"/>
    <property type="evidence" value="ECO:0007669"/>
    <property type="project" value="UniProtKB-KW"/>
</dbReference>
<evidence type="ECO:0000313" key="7">
    <source>
        <dbReference type="Proteomes" id="UP000825701"/>
    </source>
</evidence>
<organism evidence="6 7">
    <name type="scientific">Chenggangzhangella methanolivorans</name>
    <dbReference type="NCBI Taxonomy" id="1437009"/>
    <lineage>
        <taxon>Bacteria</taxon>
        <taxon>Pseudomonadati</taxon>
        <taxon>Pseudomonadota</taxon>
        <taxon>Alphaproteobacteria</taxon>
        <taxon>Hyphomicrobiales</taxon>
        <taxon>Methylopilaceae</taxon>
        <taxon>Chenggangzhangella</taxon>
    </lineage>
</organism>
<dbReference type="Pfam" id="PF04586">
    <property type="entry name" value="Peptidase_S78"/>
    <property type="match status" value="1"/>
</dbReference>
<keyword evidence="1" id="KW-1188">Viral release from host cell</keyword>
<feature type="region of interest" description="Disordered" evidence="4">
    <location>
        <begin position="84"/>
        <end position="119"/>
    </location>
</feature>
<name>A0A9E6R884_9HYPH</name>
<proteinExistence type="predicted"/>